<evidence type="ECO:0000256" key="11">
    <source>
        <dbReference type="SAM" id="MobiDB-lite"/>
    </source>
</evidence>
<dbReference type="Gene3D" id="1.10.3130.20">
    <property type="entry name" value="Phycobilisome linker domain"/>
    <property type="match status" value="1"/>
</dbReference>
<dbReference type="Pfam" id="PF00427">
    <property type="entry name" value="PBS_linker_poly"/>
    <property type="match status" value="1"/>
</dbReference>
<evidence type="ECO:0000256" key="9">
    <source>
        <dbReference type="PROSITE-ProRule" id="PRU00775"/>
    </source>
</evidence>
<feature type="domain" description="PBS-linker" evidence="12">
    <location>
        <begin position="49"/>
        <end position="234"/>
    </location>
</feature>
<sequence length="492" mass="53984">MSTMAAFVGAGAGALATQFGTSSSKLAVRSSSTQNGVTPSTIHMGVRFDYGGGGLDRLSAAPYGYTRYLFQDRPKSTKVCDSEGEVQSAFTSIYRHVFGNAYLMEEEREELAVAESKFKMGEIGMRDFIRAIAKSNAYKSRFFDRVSQYRFFELNFIHLLGRAPLDQTEISAHYGIFAEGGYEAEIDSYIDSQEYSDVFGEDTAPYMRFRGTYSPNSTFNSQCKLQGGWARSDKNLPVMSMSVLAAKAPVPAYQIVDGLPPIPNSEHPSKKYEIPSASYEKLKSELATAKSKVLEFQLELTAAYNMLEDSRKFLSPFMNMAADMQLPQLYGRKFGNGAVNVFSGKYLGTGSGEWGVTGAEKVRGRSRRVAMDIGAKEARLEKTKQLVVDLERAVGLIEAEIEKPPMSPAALMRIKEYVKVEGEKPVVVAVEPELLGGKIQVSVVRSLADIAALKPEPEVEKSEGPKVYKPYDANALPKPKFPGDGSEMNIGG</sequence>
<dbReference type="PANTHER" id="PTHR34011:SF6">
    <property type="entry name" value="PHYCOBILIPROTEIN APCE"/>
    <property type="match status" value="1"/>
</dbReference>
<keyword evidence="2" id="KW-0150">Chloroplast</keyword>
<keyword evidence="6 9" id="KW-0605">Phycobilisome</keyword>
<gene>
    <name evidence="13" type="ORF">TOLI1172_LOCUS5070</name>
</gene>
<accession>A0A7S0ZG35</accession>
<evidence type="ECO:0000256" key="6">
    <source>
        <dbReference type="ARBA" id="ARBA00022738"/>
    </source>
</evidence>
<dbReference type="GO" id="GO:0030089">
    <property type="term" value="C:phycobilisome"/>
    <property type="evidence" value="ECO:0007669"/>
    <property type="project" value="UniProtKB-UniRule"/>
</dbReference>
<keyword evidence="7" id="KW-0793">Thylakoid</keyword>
<dbReference type="GO" id="GO:0015979">
    <property type="term" value="P:photosynthesis"/>
    <property type="evidence" value="ECO:0007669"/>
    <property type="project" value="UniProtKB-KW"/>
</dbReference>
<dbReference type="InterPro" id="IPR038255">
    <property type="entry name" value="PBS_linker_sf"/>
</dbReference>
<evidence type="ECO:0000256" key="8">
    <source>
        <dbReference type="ARBA" id="ARBA00023136"/>
    </source>
</evidence>
<evidence type="ECO:0000256" key="7">
    <source>
        <dbReference type="ARBA" id="ARBA00023078"/>
    </source>
</evidence>
<proteinExistence type="inferred from homology"/>
<keyword evidence="8" id="KW-0472">Membrane</keyword>
<dbReference type="AlphaFoldDB" id="A0A7S0ZG35"/>
<evidence type="ECO:0000256" key="10">
    <source>
        <dbReference type="SAM" id="Coils"/>
    </source>
</evidence>
<dbReference type="InterPro" id="IPR001297">
    <property type="entry name" value="PBS_linker_dom"/>
</dbReference>
<evidence type="ECO:0000256" key="5">
    <source>
        <dbReference type="ARBA" id="ARBA00022640"/>
    </source>
</evidence>
<keyword evidence="4" id="KW-0042">Antenna complex</keyword>
<evidence type="ECO:0000259" key="12">
    <source>
        <dbReference type="PROSITE" id="PS51445"/>
    </source>
</evidence>
<evidence type="ECO:0000256" key="1">
    <source>
        <dbReference type="ARBA" id="ARBA00004185"/>
    </source>
</evidence>
<reference evidence="13" key="1">
    <citation type="submission" date="2021-01" db="EMBL/GenBank/DDBJ databases">
        <authorList>
            <person name="Corre E."/>
            <person name="Pelletier E."/>
            <person name="Niang G."/>
            <person name="Scheremetjew M."/>
            <person name="Finn R."/>
            <person name="Kale V."/>
            <person name="Holt S."/>
            <person name="Cochrane G."/>
            <person name="Meng A."/>
            <person name="Brown T."/>
            <person name="Cohen L."/>
        </authorList>
    </citation>
    <scope>NUCLEOTIDE SEQUENCE</scope>
    <source>
        <strain evidence="13">CCMP3278</strain>
    </source>
</reference>
<name>A0A7S0ZG35_9RHOD</name>
<feature type="region of interest" description="Disordered" evidence="11">
    <location>
        <begin position="456"/>
        <end position="492"/>
    </location>
</feature>
<evidence type="ECO:0000256" key="3">
    <source>
        <dbReference type="ARBA" id="ARBA00022531"/>
    </source>
</evidence>
<feature type="compositionally biased region" description="Basic and acidic residues" evidence="11">
    <location>
        <begin position="456"/>
        <end position="466"/>
    </location>
</feature>
<dbReference type="EMBL" id="HBFP01007080">
    <property type="protein sequence ID" value="CAD8820676.1"/>
    <property type="molecule type" value="Transcribed_RNA"/>
</dbReference>
<evidence type="ECO:0000313" key="13">
    <source>
        <dbReference type="EMBL" id="CAD8820676.1"/>
    </source>
</evidence>
<comment type="subcellular location">
    <subcellularLocation>
        <location evidence="1">Plastid</location>
        <location evidence="1">Chloroplast thylakoid membrane</location>
        <topology evidence="1">Peripheral membrane protein</topology>
        <orientation evidence="1">Stromal side</orientation>
    </subcellularLocation>
</comment>
<dbReference type="PROSITE" id="PS51445">
    <property type="entry name" value="PBS_LINKER"/>
    <property type="match status" value="1"/>
</dbReference>
<protein>
    <recommendedName>
        <fullName evidence="12">PBS-linker domain-containing protein</fullName>
    </recommendedName>
</protein>
<dbReference type="GO" id="GO:0009535">
    <property type="term" value="C:chloroplast thylakoid membrane"/>
    <property type="evidence" value="ECO:0007669"/>
    <property type="project" value="UniProtKB-SubCell"/>
</dbReference>
<organism evidence="13">
    <name type="scientific">Timspurckia oligopyrenoides</name>
    <dbReference type="NCBI Taxonomy" id="708627"/>
    <lineage>
        <taxon>Eukaryota</taxon>
        <taxon>Rhodophyta</taxon>
        <taxon>Bangiophyceae</taxon>
        <taxon>Porphyridiales</taxon>
        <taxon>Porphyridiaceae</taxon>
        <taxon>Timspurckia</taxon>
    </lineage>
</organism>
<evidence type="ECO:0000256" key="2">
    <source>
        <dbReference type="ARBA" id="ARBA00022528"/>
    </source>
</evidence>
<keyword evidence="10" id="KW-0175">Coiled coil</keyword>
<evidence type="ECO:0000256" key="4">
    <source>
        <dbReference type="ARBA" id="ARBA00022549"/>
    </source>
</evidence>
<keyword evidence="5" id="KW-0934">Plastid</keyword>
<comment type="similarity">
    <text evidence="9">Belongs to the phycobilisome linker protein family.</text>
</comment>
<keyword evidence="3" id="KW-0602">Photosynthesis</keyword>
<feature type="coiled-coil region" evidence="10">
    <location>
        <begin position="373"/>
        <end position="400"/>
    </location>
</feature>
<dbReference type="PANTHER" id="PTHR34011">
    <property type="entry name" value="PHYCOBILISOME 32.1 KDA LINKER POLYPEPTIDE, PHYCOCYANIN-ASSOCIATED, ROD 2-RELATED"/>
    <property type="match status" value="1"/>
</dbReference>